<evidence type="ECO:0000256" key="8">
    <source>
        <dbReference type="SAM" id="Phobius"/>
    </source>
</evidence>
<dbReference type="PROSITE" id="PS50071">
    <property type="entry name" value="HOMEOBOX_2"/>
    <property type="match status" value="1"/>
</dbReference>
<dbReference type="GO" id="GO:0000977">
    <property type="term" value="F:RNA polymerase II transcription regulatory region sequence-specific DNA binding"/>
    <property type="evidence" value="ECO:0007669"/>
    <property type="project" value="TreeGrafter"/>
</dbReference>
<evidence type="ECO:0000259" key="9">
    <source>
        <dbReference type="PROSITE" id="PS50071"/>
    </source>
</evidence>
<feature type="compositionally biased region" description="Low complexity" evidence="7">
    <location>
        <begin position="324"/>
        <end position="349"/>
    </location>
</feature>
<keyword evidence="8" id="KW-0812">Transmembrane</keyword>
<dbReference type="EMBL" id="AZBU02000004">
    <property type="protein sequence ID" value="TKR82839.1"/>
    <property type="molecule type" value="Genomic_DNA"/>
</dbReference>
<organism evidence="10 11">
    <name type="scientific">Steinernema carpocapsae</name>
    <name type="common">Entomopathogenic nematode</name>
    <dbReference type="NCBI Taxonomy" id="34508"/>
    <lineage>
        <taxon>Eukaryota</taxon>
        <taxon>Metazoa</taxon>
        <taxon>Ecdysozoa</taxon>
        <taxon>Nematoda</taxon>
        <taxon>Chromadorea</taxon>
        <taxon>Rhabditida</taxon>
        <taxon>Tylenchina</taxon>
        <taxon>Panagrolaimomorpha</taxon>
        <taxon>Strongyloidoidea</taxon>
        <taxon>Steinernematidae</taxon>
        <taxon>Steinernema</taxon>
    </lineage>
</organism>
<feature type="region of interest" description="Disordered" evidence="7">
    <location>
        <begin position="311"/>
        <end position="349"/>
    </location>
</feature>
<keyword evidence="2 5" id="KW-0238">DNA-binding</keyword>
<dbReference type="PANTHER" id="PTHR24329">
    <property type="entry name" value="HOMEOBOX PROTEIN ARISTALESS"/>
    <property type="match status" value="1"/>
</dbReference>
<dbReference type="STRING" id="34508.A0A4U5NI75"/>
<dbReference type="SMART" id="SM00389">
    <property type="entry name" value="HOX"/>
    <property type="match status" value="1"/>
</dbReference>
<accession>A0A4U5NI75</accession>
<dbReference type="Gene3D" id="1.10.10.60">
    <property type="entry name" value="Homeodomain-like"/>
    <property type="match status" value="1"/>
</dbReference>
<dbReference type="SUPFAM" id="SSF46689">
    <property type="entry name" value="Homeodomain-like"/>
    <property type="match status" value="1"/>
</dbReference>
<evidence type="ECO:0000256" key="7">
    <source>
        <dbReference type="SAM" id="MobiDB-lite"/>
    </source>
</evidence>
<dbReference type="InterPro" id="IPR050649">
    <property type="entry name" value="Paired_Homeobox_TFs"/>
</dbReference>
<evidence type="ECO:0000313" key="11">
    <source>
        <dbReference type="Proteomes" id="UP000298663"/>
    </source>
</evidence>
<keyword evidence="11" id="KW-1185">Reference proteome</keyword>
<dbReference type="PANTHER" id="PTHR24329:SF543">
    <property type="entry name" value="FI01017P-RELATED"/>
    <property type="match status" value="1"/>
</dbReference>
<dbReference type="FunFam" id="1.10.10.60:FF:000291">
    <property type="entry name" value="ALX homeobox protein 1"/>
    <property type="match status" value="1"/>
</dbReference>
<evidence type="ECO:0000256" key="4">
    <source>
        <dbReference type="ARBA" id="ARBA00023242"/>
    </source>
</evidence>
<name>A0A4U5NI75_STECR</name>
<feature type="region of interest" description="Disordered" evidence="7">
    <location>
        <begin position="141"/>
        <end position="168"/>
    </location>
</feature>
<dbReference type="CDD" id="cd00086">
    <property type="entry name" value="homeodomain"/>
    <property type="match status" value="1"/>
</dbReference>
<dbReference type="InterPro" id="IPR009057">
    <property type="entry name" value="Homeodomain-like_sf"/>
</dbReference>
<dbReference type="Pfam" id="PF00046">
    <property type="entry name" value="Homeodomain"/>
    <property type="match status" value="1"/>
</dbReference>
<dbReference type="InterPro" id="IPR017970">
    <property type="entry name" value="Homeobox_CS"/>
</dbReference>
<keyword evidence="8" id="KW-1133">Transmembrane helix</keyword>
<dbReference type="GO" id="GO:0005634">
    <property type="term" value="C:nucleus"/>
    <property type="evidence" value="ECO:0007669"/>
    <property type="project" value="UniProtKB-SubCell"/>
</dbReference>
<evidence type="ECO:0000256" key="6">
    <source>
        <dbReference type="RuleBase" id="RU000682"/>
    </source>
</evidence>
<feature type="DNA-binding region" description="Homeobox" evidence="5">
    <location>
        <begin position="165"/>
        <end position="224"/>
    </location>
</feature>
<sequence>MNQNYPVISSFLACLPYYRKYLRVQKQIVFQAFLIIVIIGSMMNMTQLLANTASEPNDFAKHFLALHRYFAAHAAAAAKTNSSDMDKNGGKPFLSPFAIETLTAKPEITVTKPIDGIKSENRSRTPENNAASLTCVIDSTPSVSESGQISPDESGSPDENGKRKQRRYRTTFSAYQLEELEKVFARTHYPDVFTREDLASRVTLTEARVQVWFQNRRAKWRKQERTSAPGGMHHPYAHPHHPLGAPLTPQAAVHNPLQMAFPKCDACRSCSATGHRGSRCSRWGASYPDPAGLLAALGAQQTQFSAEMFPNLLGAPPQIGSNRTPSRSSVHSTSSTNENPPASSVSPPATSLASQNIIASSYFKQFQQMAAMENLVKCSGLLSGTPATTTAPTSPNSSSKFRESHDPFRPIWDLRLAAVLSTCSKSRCRPVSFNKISQTKSLTTDLYSSSLCLLSTVP</sequence>
<keyword evidence="8" id="KW-0472">Membrane</keyword>
<evidence type="ECO:0000313" key="10">
    <source>
        <dbReference type="EMBL" id="TKR82839.1"/>
    </source>
</evidence>
<evidence type="ECO:0000256" key="5">
    <source>
        <dbReference type="PROSITE-ProRule" id="PRU00108"/>
    </source>
</evidence>
<feature type="transmembrane region" description="Helical" evidence="8">
    <location>
        <begin position="28"/>
        <end position="50"/>
    </location>
</feature>
<reference evidence="10 11" key="1">
    <citation type="journal article" date="2015" name="Genome Biol.">
        <title>Comparative genomics of Steinernema reveals deeply conserved gene regulatory networks.</title>
        <authorList>
            <person name="Dillman A.R."/>
            <person name="Macchietto M."/>
            <person name="Porter C.F."/>
            <person name="Rogers A."/>
            <person name="Williams B."/>
            <person name="Antoshechkin I."/>
            <person name="Lee M.M."/>
            <person name="Goodwin Z."/>
            <person name="Lu X."/>
            <person name="Lewis E.E."/>
            <person name="Goodrich-Blair H."/>
            <person name="Stock S.P."/>
            <person name="Adams B.J."/>
            <person name="Sternberg P.W."/>
            <person name="Mortazavi A."/>
        </authorList>
    </citation>
    <scope>NUCLEOTIDE SEQUENCE [LARGE SCALE GENOMIC DNA]</scope>
    <source>
        <strain evidence="10 11">ALL</strain>
    </source>
</reference>
<keyword evidence="4 5" id="KW-0539">Nucleus</keyword>
<dbReference type="OrthoDB" id="6159439at2759"/>
<gene>
    <name evidence="10" type="ORF">L596_016514</name>
</gene>
<keyword evidence="3 5" id="KW-0371">Homeobox</keyword>
<comment type="caution">
    <text evidence="10">The sequence shown here is derived from an EMBL/GenBank/DDBJ whole genome shotgun (WGS) entry which is preliminary data.</text>
</comment>
<reference evidence="10 11" key="2">
    <citation type="journal article" date="2019" name="G3 (Bethesda)">
        <title>Hybrid Assembly of the Genome of the Entomopathogenic Nematode Steinernema carpocapsae Identifies the X-Chromosome.</title>
        <authorList>
            <person name="Serra L."/>
            <person name="Macchietto M."/>
            <person name="Macias-Munoz A."/>
            <person name="McGill C.J."/>
            <person name="Rodriguez I.M."/>
            <person name="Rodriguez B."/>
            <person name="Murad R."/>
            <person name="Mortazavi A."/>
        </authorList>
    </citation>
    <scope>NUCLEOTIDE SEQUENCE [LARGE SCALE GENOMIC DNA]</scope>
    <source>
        <strain evidence="10 11">ALL</strain>
    </source>
</reference>
<evidence type="ECO:0000256" key="3">
    <source>
        <dbReference type="ARBA" id="ARBA00023155"/>
    </source>
</evidence>
<evidence type="ECO:0000256" key="1">
    <source>
        <dbReference type="ARBA" id="ARBA00004123"/>
    </source>
</evidence>
<comment type="subcellular location">
    <subcellularLocation>
        <location evidence="1 5 6">Nucleus</location>
    </subcellularLocation>
</comment>
<evidence type="ECO:0000256" key="2">
    <source>
        <dbReference type="ARBA" id="ARBA00023125"/>
    </source>
</evidence>
<dbReference type="PROSITE" id="PS00027">
    <property type="entry name" value="HOMEOBOX_1"/>
    <property type="match status" value="1"/>
</dbReference>
<feature type="domain" description="Homeobox" evidence="9">
    <location>
        <begin position="163"/>
        <end position="223"/>
    </location>
</feature>
<dbReference type="Proteomes" id="UP000298663">
    <property type="component" value="Unassembled WGS sequence"/>
</dbReference>
<proteinExistence type="predicted"/>
<dbReference type="GO" id="GO:0000981">
    <property type="term" value="F:DNA-binding transcription factor activity, RNA polymerase II-specific"/>
    <property type="evidence" value="ECO:0007669"/>
    <property type="project" value="InterPro"/>
</dbReference>
<feature type="compositionally biased region" description="Polar residues" evidence="7">
    <location>
        <begin position="141"/>
        <end position="153"/>
    </location>
</feature>
<dbReference type="AlphaFoldDB" id="A0A4U5NI75"/>
<dbReference type="InterPro" id="IPR001356">
    <property type="entry name" value="HD"/>
</dbReference>
<protein>
    <recommendedName>
        <fullName evidence="9">Homeobox domain-containing protein</fullName>
    </recommendedName>
</protein>